<dbReference type="SUPFAM" id="SSF101967">
    <property type="entry name" value="Adhesin YadA, collagen-binding domain"/>
    <property type="match status" value="7"/>
</dbReference>
<evidence type="ECO:0000256" key="9">
    <source>
        <dbReference type="ARBA" id="ARBA00023136"/>
    </source>
</evidence>
<dbReference type="Gene3D" id="6.10.250.2040">
    <property type="match status" value="1"/>
</dbReference>
<feature type="domain" description="Trimeric autotransporter adhesin YadA-like stalk" evidence="13">
    <location>
        <begin position="531"/>
        <end position="570"/>
    </location>
</feature>
<feature type="domain" description="Trimeric autotransporter adhesin YadA-like head" evidence="12">
    <location>
        <begin position="1312"/>
        <end position="1337"/>
    </location>
</feature>
<keyword evidence="8" id="KW-0653">Protein transport</keyword>
<evidence type="ECO:0000256" key="5">
    <source>
        <dbReference type="ARBA" id="ARBA00022452"/>
    </source>
</evidence>
<accession>A0A0R0AXB2</accession>
<evidence type="ECO:0000259" key="12">
    <source>
        <dbReference type="Pfam" id="PF05658"/>
    </source>
</evidence>
<feature type="domain" description="Trimeric autotransporter adhesin YadA-like head" evidence="12">
    <location>
        <begin position="1474"/>
        <end position="1500"/>
    </location>
</feature>
<dbReference type="SUPFAM" id="SSF54523">
    <property type="entry name" value="Pili subunits"/>
    <property type="match status" value="1"/>
</dbReference>
<comment type="caution">
    <text evidence="14">The sequence shown here is derived from an EMBL/GenBank/DDBJ whole genome shotgun (WGS) entry which is preliminary data.</text>
</comment>
<dbReference type="Gene3D" id="1.20.5.2280">
    <property type="match status" value="1"/>
</dbReference>
<feature type="domain" description="Trimeric autotransporter adhesin YadA-like head" evidence="12">
    <location>
        <begin position="999"/>
        <end position="1025"/>
    </location>
</feature>
<feature type="domain" description="Trimeric autotransporter adhesin YadA-like stalk" evidence="13">
    <location>
        <begin position="1572"/>
        <end position="1610"/>
    </location>
</feature>
<dbReference type="STRING" id="676599.ARC20_05215"/>
<dbReference type="RefSeq" id="WP_057644773.1">
    <property type="nucleotide sequence ID" value="NZ_LLXU01000055.1"/>
</dbReference>
<evidence type="ECO:0000256" key="6">
    <source>
        <dbReference type="ARBA" id="ARBA00022692"/>
    </source>
</evidence>
<dbReference type="InterPro" id="IPR008640">
    <property type="entry name" value="Adhesin_Head_dom"/>
</dbReference>
<feature type="domain" description="Trimeric autotransporter adhesin YadA-like C-terminal membrane anchor" evidence="11">
    <location>
        <begin position="1634"/>
        <end position="1694"/>
    </location>
</feature>
<keyword evidence="6" id="KW-0812">Transmembrane</keyword>
<keyword evidence="9" id="KW-0472">Membrane</keyword>
<dbReference type="InterPro" id="IPR011049">
    <property type="entry name" value="Serralysin-like_metalloprot_C"/>
</dbReference>
<evidence type="ECO:0000259" key="11">
    <source>
        <dbReference type="Pfam" id="PF03895"/>
    </source>
</evidence>
<evidence type="ECO:0008006" key="16">
    <source>
        <dbReference type="Google" id="ProtNLM"/>
    </source>
</evidence>
<protein>
    <recommendedName>
        <fullName evidence="16">Autotransporter domain-containing protein</fullName>
    </recommendedName>
</protein>
<dbReference type="GO" id="GO:0015031">
    <property type="term" value="P:protein transport"/>
    <property type="evidence" value="ECO:0007669"/>
    <property type="project" value="UniProtKB-KW"/>
</dbReference>
<feature type="domain" description="Trimeric autotransporter adhesin YadA-like head" evidence="12">
    <location>
        <begin position="1174"/>
        <end position="1200"/>
    </location>
</feature>
<dbReference type="Pfam" id="PF05662">
    <property type="entry name" value="YadA_stalk"/>
    <property type="match status" value="11"/>
</dbReference>
<evidence type="ECO:0000256" key="2">
    <source>
        <dbReference type="ARBA" id="ARBA00004442"/>
    </source>
</evidence>
<evidence type="ECO:0000256" key="7">
    <source>
        <dbReference type="ARBA" id="ARBA00022729"/>
    </source>
</evidence>
<evidence type="ECO:0000313" key="15">
    <source>
        <dbReference type="Proteomes" id="UP000051802"/>
    </source>
</evidence>
<keyword evidence="7" id="KW-0732">Signal</keyword>
<dbReference type="GO" id="GO:0009279">
    <property type="term" value="C:cell outer membrane"/>
    <property type="evidence" value="ECO:0007669"/>
    <property type="project" value="UniProtKB-SubCell"/>
</dbReference>
<evidence type="ECO:0000256" key="4">
    <source>
        <dbReference type="ARBA" id="ARBA00022448"/>
    </source>
</evidence>
<dbReference type="Gene3D" id="2.150.10.10">
    <property type="entry name" value="Serralysin-like metalloprotease, C-terminal"/>
    <property type="match status" value="6"/>
</dbReference>
<dbReference type="InterPro" id="IPR008635">
    <property type="entry name" value="Coiled_stalk_dom"/>
</dbReference>
<proteinExistence type="inferred from homology"/>
<dbReference type="InterPro" id="IPR045584">
    <property type="entry name" value="Pilin-like"/>
</dbReference>
<keyword evidence="15" id="KW-1185">Reference proteome</keyword>
<feature type="domain" description="Trimeric autotransporter adhesin YadA-like stalk" evidence="13">
    <location>
        <begin position="39"/>
        <end position="76"/>
    </location>
</feature>
<feature type="domain" description="Trimeric autotransporter adhesin YadA-like head" evidence="12">
    <location>
        <begin position="939"/>
        <end position="965"/>
    </location>
</feature>
<feature type="domain" description="Trimeric autotransporter adhesin YadA-like stalk" evidence="13">
    <location>
        <begin position="386"/>
        <end position="422"/>
    </location>
</feature>
<name>A0A0R0AXB2_9GAMM</name>
<dbReference type="GO" id="GO:0009986">
    <property type="term" value="C:cell surface"/>
    <property type="evidence" value="ECO:0007669"/>
    <property type="project" value="UniProtKB-SubCell"/>
</dbReference>
<gene>
    <name evidence="14" type="ORF">ARC20_05215</name>
</gene>
<feature type="domain" description="Trimeric autotransporter adhesin YadA-like stalk" evidence="13">
    <location>
        <begin position="1065"/>
        <end position="1106"/>
    </location>
</feature>
<feature type="domain" description="Trimeric autotransporter adhesin YadA-like head" evidence="12">
    <location>
        <begin position="166"/>
        <end position="192"/>
    </location>
</feature>
<keyword evidence="4" id="KW-0813">Transport</keyword>
<dbReference type="Gene3D" id="3.30.1300.30">
    <property type="entry name" value="GSPII I/J protein-like"/>
    <property type="match status" value="1"/>
</dbReference>
<dbReference type="Gene3D" id="6.10.250.2030">
    <property type="match status" value="1"/>
</dbReference>
<keyword evidence="10" id="KW-0998">Cell outer membrane</keyword>
<dbReference type="InterPro" id="IPR005594">
    <property type="entry name" value="YadA_C"/>
</dbReference>
<feature type="domain" description="Trimeric autotransporter adhesin YadA-like stalk" evidence="13">
    <location>
        <begin position="847"/>
        <end position="884"/>
    </location>
</feature>
<comment type="similarity">
    <text evidence="3">Belongs to the autotransporter-2 (AT-2) (TC 1.B.40) family.</text>
</comment>
<dbReference type="Pfam" id="PF05658">
    <property type="entry name" value="YadA_head"/>
    <property type="match status" value="9"/>
</dbReference>
<dbReference type="Gene3D" id="2.60.40.4050">
    <property type="match status" value="1"/>
</dbReference>
<comment type="subcellular location">
    <subcellularLocation>
        <location evidence="2">Cell outer membrane</location>
    </subcellularLocation>
    <subcellularLocation>
        <location evidence="1">Cell surface</location>
    </subcellularLocation>
</comment>
<dbReference type="EMBL" id="LLXU01000055">
    <property type="protein sequence ID" value="KRG46398.1"/>
    <property type="molecule type" value="Genomic_DNA"/>
</dbReference>
<dbReference type="Pfam" id="PF03895">
    <property type="entry name" value="YadA_anchor"/>
    <property type="match status" value="1"/>
</dbReference>
<feature type="domain" description="Trimeric autotransporter adhesin YadA-like head" evidence="12">
    <location>
        <begin position="621"/>
        <end position="647"/>
    </location>
</feature>
<reference evidence="14 15" key="1">
    <citation type="submission" date="2015-10" db="EMBL/GenBank/DDBJ databases">
        <title>Genome sequencing and analysis of members of genus Stenotrophomonas.</title>
        <authorList>
            <person name="Patil P.P."/>
            <person name="Midha S."/>
            <person name="Patil P.B."/>
        </authorList>
    </citation>
    <scope>NUCLEOTIDE SEQUENCE [LARGE SCALE GENOMIC DNA]</scope>
    <source>
        <strain evidence="14 15">JCM 16536</strain>
    </source>
</reference>
<dbReference type="Gene3D" id="1.20.5.170">
    <property type="match status" value="5"/>
</dbReference>
<evidence type="ECO:0000313" key="14">
    <source>
        <dbReference type="EMBL" id="KRG46398.1"/>
    </source>
</evidence>
<evidence type="ECO:0000259" key="13">
    <source>
        <dbReference type="Pfam" id="PF05662"/>
    </source>
</evidence>
<evidence type="ECO:0000256" key="10">
    <source>
        <dbReference type="ARBA" id="ARBA00023237"/>
    </source>
</evidence>
<evidence type="ECO:0000256" key="8">
    <source>
        <dbReference type="ARBA" id="ARBA00022927"/>
    </source>
</evidence>
<organism evidence="14 15">
    <name type="scientific">Stenotrophomonas panacihumi</name>
    <dbReference type="NCBI Taxonomy" id="676599"/>
    <lineage>
        <taxon>Bacteria</taxon>
        <taxon>Pseudomonadati</taxon>
        <taxon>Pseudomonadota</taxon>
        <taxon>Gammaproteobacteria</taxon>
        <taxon>Lysobacterales</taxon>
        <taxon>Lysobacteraceae</taxon>
        <taxon>Stenotrophomonas</taxon>
    </lineage>
</organism>
<feature type="domain" description="Trimeric autotransporter adhesin YadA-like stalk" evidence="13">
    <location>
        <begin position="701"/>
        <end position="739"/>
    </location>
</feature>
<evidence type="ECO:0000256" key="3">
    <source>
        <dbReference type="ARBA" id="ARBA00005848"/>
    </source>
</evidence>
<evidence type="ECO:0000256" key="1">
    <source>
        <dbReference type="ARBA" id="ARBA00004241"/>
    </source>
</evidence>
<feature type="domain" description="Trimeric autotransporter adhesin YadA-like stalk" evidence="13">
    <location>
        <begin position="1383"/>
        <end position="1416"/>
    </location>
</feature>
<keyword evidence="5" id="KW-1134">Transmembrane beta strand</keyword>
<feature type="domain" description="Trimeric autotransporter adhesin YadA-like stalk" evidence="13">
    <location>
        <begin position="1519"/>
        <end position="1558"/>
    </location>
</feature>
<feature type="domain" description="Trimeric autotransporter adhesin YadA-like head" evidence="12">
    <location>
        <begin position="1448"/>
        <end position="1472"/>
    </location>
</feature>
<sequence length="1694" mass="160761">MYSSSGVPQGEDSIALGGYLDVWQRATFWGGVDMQNTVITNLARGAADTDAVNVGQLRVVTNALGGGATINADGSVTGPTYSVGGTNYTNVGAALGSLNTAVNGGGGVKYFRVNSTYLDASAPGQDSVAIGPAAVSSGRYSVAMGGSAQAASESAVALGDTAIVSATAPNGVAIGLETTAGAAGAVAMGSGATAGQAGAVALGAGATSAAAVATAGVTIADTAYTFAGTAPASTVSIGAAGSERTLTNLAAGRLATTSTDAVNGSQLNATNLEVGALDDRVDAFGTGVASALGGGAGYDATTGALTAPSYSVGGTAVNNVGAAVTNLDGRTTSNTTAISNLGDAINSGATGLVRQDATTRQLSVGAATDGTRVDLTGTAGTRVLAGVTAGTVSASSTEAINGSQLFATNQTVGTVSTQVAATDDKVDALGSGTATALGGGSAYDAATGALTAPSYSVDGTTVNSVGAAVSNLDGRTTSNTTAITNLGDAINSGATGLVRQDATTRQLSVGAATDGTRVDLTGTAGTRVLAGVTAGTVSASSTEAINGSQLFAGNSSIASALGGGATVNPDGTVAAPTYQVGGSTYTSVGGALVGLDARIDTVVAGATKYFHVTSSLADSVASGADSVAVGPLASASAADTMALGRGATAGQAGAVALGAASVTAAAVATTGTTIAGTAYTFAGTTPASTVSIGAVGSERTLTNLAAGRLSTTSTDAINGSQLFATNQAVGTLGTQLGAADDKVDALGGAAATSLGGGSAYNPATGTLTAPSYSVGGGTVNDVGAAVTNLDARTTSNTTAIGNLDDAINNGSIGLVRQDATTRQLSVGAATDGTRVDLTGTAGSRVLVGLGAGTVSASSTEAINGSQLFAGNSSIATALGGGAAINPDGTLAAPTYQVGGTLYRSVGDAVGGIDTVLGAITGGAGVKYFRVNSTAADAAATGANSVAGGPEAKAEGVSSTALGQGAAALSNDTVAVGHGAVAGVPGGNSGETAVGANAQATADNAAAFGAGATASQIGAVALGAGSQTTAAVATPSGVVAGTVYAYAGATPASTVSLGAVGAERTLTNVAAGRVSASSTDAINGSQLFATHQAVEATAAQAGAVGGKVDALGGAVAQGLGGGAIYDAATGGMSAPTYHVNGTDYDNVGDALSHLALAGVQPFYFHANSLRDDSQAQGEDSIAIGPEAYAEGTGAVALGLGANALQDGSVALGSGAVTEVAVGTASTTIAGTAYTFAGATPASTVSIGAAGSERTLTNVAAGRIGASSTDAINGSQLYATNQSVDSLASVVGAISTGAGIKYFRANSTGADASATGTDSVAVGPTATASASNSVALGSAASASHDNSIALGAGSQTTTGAQSGYDGAYVGSSQSVGELALGGRTVSGVAAGSLGTDAVNVSQLTAGVNSAIEVANAYTETRLSQIVVQPGGDSAMFRVAAPTTRAATVAGTDAVAGGSGAIATGAQSVALGNDAAASGAASMALGHNAQANGDNSVAIGAGSVASVANTVSVGSAGNERTVSNVAAGVQATDAVNVSQLRQTQAGTAQYDTTAAGGTDYASLSLGGPGGATTTRVHNVSAGVAPTDAVNVQQLEGGLAQARQYTDQRLQAINGDMWTMRREMRGGTASAMAMAGMPQASEAGRNMVAVGVGGFQGEVGMAVGMSRVSESGRYLMQAQMSGNTTRDFGFSVGAGLQW</sequence>
<feature type="domain" description="Trimeric autotransporter adhesin YadA-like stalk" evidence="13">
    <location>
        <begin position="246"/>
        <end position="282"/>
    </location>
</feature>
<dbReference type="Proteomes" id="UP000051802">
    <property type="component" value="Unassembled WGS sequence"/>
</dbReference>
<feature type="domain" description="Trimeric autotransporter adhesin YadA-like head" evidence="12">
    <location>
        <begin position="122"/>
        <end position="148"/>
    </location>
</feature>
<feature type="domain" description="Trimeric autotransporter adhesin YadA-like stalk" evidence="13">
    <location>
        <begin position="1254"/>
        <end position="1286"/>
    </location>
</feature>